<protein>
    <recommendedName>
        <fullName evidence="1">F-box domain-containing protein</fullName>
    </recommendedName>
</protein>
<dbReference type="Gene3D" id="1.20.1280.50">
    <property type="match status" value="1"/>
</dbReference>
<dbReference type="OrthoDB" id="2423701at2759"/>
<keyword evidence="3" id="KW-1185">Reference proteome</keyword>
<dbReference type="Proteomes" id="UP000027195">
    <property type="component" value="Unassembled WGS sequence"/>
</dbReference>
<dbReference type="InterPro" id="IPR036047">
    <property type="entry name" value="F-box-like_dom_sf"/>
</dbReference>
<dbReference type="Gene3D" id="1.25.40.10">
    <property type="entry name" value="Tetratricopeptide repeat domain"/>
    <property type="match status" value="1"/>
</dbReference>
<dbReference type="EMBL" id="KL198019">
    <property type="protein sequence ID" value="KDQ19423.1"/>
    <property type="molecule type" value="Genomic_DNA"/>
</dbReference>
<dbReference type="AlphaFoldDB" id="A0A067MUK9"/>
<dbReference type="InterPro" id="IPR001810">
    <property type="entry name" value="F-box_dom"/>
</dbReference>
<dbReference type="STRING" id="930990.A0A067MUK9"/>
<dbReference type="InterPro" id="IPR011990">
    <property type="entry name" value="TPR-like_helical_dom_sf"/>
</dbReference>
<organism evidence="2 3">
    <name type="scientific">Botryobasidium botryosum (strain FD-172 SS1)</name>
    <dbReference type="NCBI Taxonomy" id="930990"/>
    <lineage>
        <taxon>Eukaryota</taxon>
        <taxon>Fungi</taxon>
        <taxon>Dikarya</taxon>
        <taxon>Basidiomycota</taxon>
        <taxon>Agaricomycotina</taxon>
        <taxon>Agaricomycetes</taxon>
        <taxon>Cantharellales</taxon>
        <taxon>Botryobasidiaceae</taxon>
        <taxon>Botryobasidium</taxon>
    </lineage>
</organism>
<dbReference type="HOGENOM" id="CLU_511015_0_0_1"/>
<accession>A0A067MUK9</accession>
<dbReference type="InterPro" id="IPR032675">
    <property type="entry name" value="LRR_dom_sf"/>
</dbReference>
<name>A0A067MUK9_BOTB1</name>
<dbReference type="SUPFAM" id="SSF52047">
    <property type="entry name" value="RNI-like"/>
    <property type="match status" value="1"/>
</dbReference>
<feature type="domain" description="F-box" evidence="1">
    <location>
        <begin position="140"/>
        <end position="189"/>
    </location>
</feature>
<proteinExistence type="predicted"/>
<sequence>MAAWKGEFSLGVSAFRESRLDDALEHFTNAISQGGSTSHIVLDSRAAVLEKLGRIADALKDSREAIKVAPQAVHGYIRSARLFKRANRLPSALAMAEHAKQLVSPLDGKRKAETESLLQEIHSLREAQRQRESRTRCHIGLLPVELLFNIFELAIHPNAWYMAVQVSRVCRHWRAVALQSPSLWRHVVFSHRKPKSKGRVWRERSKSALLDVVIRGEKMSDIEWGDLIYVELDKCGPGSWNSLDLRASPPMLSPAFKRLELHGLGIRALSLSSYEPMTLGLSSIWHAPVDPESTDEDSVSKPTSRLQSLKLTSIAVQWSGINAQSITSLEFRDVPSQSTPTTPDLISMLTSLPLLETFILDIRTRQPLRTADMGDLPVHTCSLLKTLHLSGSFDHILFKAILLPQLQSFVIRKNMLTEASWILNEILLPGNNTTLTELRLGSCRINLTTLVRFMPRLVNLRVLEVSGTNNKVGDLIHILAGKEPHDNSSTPIMPPKTGGGGTTKIPCPALEVVDFSRCETLTGSSLRDLVKVRMPLERALVTGTGAVIGTGTDAGVEENVFSPPTSTTDLRPGGHEAPVPIRSMTINDCPQVEQALIPWLRASVPTLRHAFTADKTQRKRPRQY</sequence>
<gene>
    <name evidence="2" type="ORF">BOTBODRAFT_142974</name>
</gene>
<dbReference type="SMART" id="SM00028">
    <property type="entry name" value="TPR"/>
    <property type="match status" value="2"/>
</dbReference>
<evidence type="ECO:0000313" key="3">
    <source>
        <dbReference type="Proteomes" id="UP000027195"/>
    </source>
</evidence>
<dbReference type="InterPro" id="IPR019734">
    <property type="entry name" value="TPR_rpt"/>
</dbReference>
<evidence type="ECO:0000259" key="1">
    <source>
        <dbReference type="Pfam" id="PF12937"/>
    </source>
</evidence>
<dbReference type="Pfam" id="PF12937">
    <property type="entry name" value="F-box-like"/>
    <property type="match status" value="1"/>
</dbReference>
<dbReference type="GO" id="GO:0019005">
    <property type="term" value="C:SCF ubiquitin ligase complex"/>
    <property type="evidence" value="ECO:0007669"/>
    <property type="project" value="TreeGrafter"/>
</dbReference>
<reference evidence="3" key="1">
    <citation type="journal article" date="2014" name="Proc. Natl. Acad. Sci. U.S.A.">
        <title>Extensive sampling of basidiomycete genomes demonstrates inadequacy of the white-rot/brown-rot paradigm for wood decay fungi.</title>
        <authorList>
            <person name="Riley R."/>
            <person name="Salamov A.A."/>
            <person name="Brown D.W."/>
            <person name="Nagy L.G."/>
            <person name="Floudas D."/>
            <person name="Held B.W."/>
            <person name="Levasseur A."/>
            <person name="Lombard V."/>
            <person name="Morin E."/>
            <person name="Otillar R."/>
            <person name="Lindquist E.A."/>
            <person name="Sun H."/>
            <person name="LaButti K.M."/>
            <person name="Schmutz J."/>
            <person name="Jabbour D."/>
            <person name="Luo H."/>
            <person name="Baker S.E."/>
            <person name="Pisabarro A.G."/>
            <person name="Walton J.D."/>
            <person name="Blanchette R.A."/>
            <person name="Henrissat B."/>
            <person name="Martin F."/>
            <person name="Cullen D."/>
            <person name="Hibbett D.S."/>
            <person name="Grigoriev I.V."/>
        </authorList>
    </citation>
    <scope>NUCLEOTIDE SEQUENCE [LARGE SCALE GENOMIC DNA]</scope>
    <source>
        <strain evidence="3">FD-172 SS1</strain>
    </source>
</reference>
<dbReference type="PANTHER" id="PTHR13318:SF190">
    <property type="entry name" value="PARTNER OF PAIRED, ISOFORM B"/>
    <property type="match status" value="1"/>
</dbReference>
<dbReference type="SUPFAM" id="SSF81383">
    <property type="entry name" value="F-box domain"/>
    <property type="match status" value="1"/>
</dbReference>
<dbReference type="GO" id="GO:0031146">
    <property type="term" value="P:SCF-dependent proteasomal ubiquitin-dependent protein catabolic process"/>
    <property type="evidence" value="ECO:0007669"/>
    <property type="project" value="TreeGrafter"/>
</dbReference>
<dbReference type="InParanoid" id="A0A067MUK9"/>
<dbReference type="SUPFAM" id="SSF48452">
    <property type="entry name" value="TPR-like"/>
    <property type="match status" value="1"/>
</dbReference>
<dbReference type="Gene3D" id="3.80.10.10">
    <property type="entry name" value="Ribonuclease Inhibitor"/>
    <property type="match status" value="1"/>
</dbReference>
<dbReference type="PANTHER" id="PTHR13318">
    <property type="entry name" value="PARTNER OF PAIRED, ISOFORM B-RELATED"/>
    <property type="match status" value="1"/>
</dbReference>
<evidence type="ECO:0000313" key="2">
    <source>
        <dbReference type="EMBL" id="KDQ19423.1"/>
    </source>
</evidence>